<sequence length="262" mass="29315">MIQAVKRLPTTPTQKLLLLVLADCHNEKTSQCNPSYRYIMEVTGLSNKAVSNNLKSLRGCGVVKYDSRNGANTHYDITPESFEAVNLVHRSNLESSEPRSQVKKEQPVNLVPQPVNLVPKSSEPGSHKPVLTVEPELLLIAETQSSKVNPEIQKPRKQRTKKESTADPRHCQFIQIFAECYQDAFSEKWVMNGAKDGKSLSRLLKALPDLTSETWQDGIKWCQEIAAKPYSRAIVGHTGNLSAFCSNWSGIVAYSQTYQETK</sequence>
<feature type="region of interest" description="Disordered" evidence="1">
    <location>
        <begin position="144"/>
        <end position="165"/>
    </location>
</feature>
<evidence type="ECO:0000313" key="2">
    <source>
        <dbReference type="EMBL" id="CAB4156001.1"/>
    </source>
</evidence>
<dbReference type="EMBL" id="LR796631">
    <property type="protein sequence ID" value="CAB4156001.1"/>
    <property type="molecule type" value="Genomic_DNA"/>
</dbReference>
<name>A0A6J5NER2_9CAUD</name>
<accession>A0A6J5NER2</accession>
<dbReference type="SUPFAM" id="SSF46785">
    <property type="entry name" value="Winged helix' DNA-binding domain"/>
    <property type="match status" value="1"/>
</dbReference>
<dbReference type="InterPro" id="IPR036388">
    <property type="entry name" value="WH-like_DNA-bd_sf"/>
</dbReference>
<proteinExistence type="predicted"/>
<reference evidence="2" key="1">
    <citation type="submission" date="2020-04" db="EMBL/GenBank/DDBJ databases">
        <authorList>
            <person name="Chiriac C."/>
            <person name="Salcher M."/>
            <person name="Ghai R."/>
            <person name="Kavagutti S V."/>
        </authorList>
    </citation>
    <scope>NUCLEOTIDE SEQUENCE</scope>
</reference>
<gene>
    <name evidence="2" type="ORF">UFOVP673_33</name>
</gene>
<dbReference type="InterPro" id="IPR036390">
    <property type="entry name" value="WH_DNA-bd_sf"/>
</dbReference>
<dbReference type="Gene3D" id="1.10.10.10">
    <property type="entry name" value="Winged helix-like DNA-binding domain superfamily/Winged helix DNA-binding domain"/>
    <property type="match status" value="1"/>
</dbReference>
<evidence type="ECO:0000256" key="1">
    <source>
        <dbReference type="SAM" id="MobiDB-lite"/>
    </source>
</evidence>
<dbReference type="Pfam" id="PF13730">
    <property type="entry name" value="HTH_36"/>
    <property type="match status" value="1"/>
</dbReference>
<protein>
    <submittedName>
        <fullName evidence="2">Helix-turn-helix domain containing protein</fullName>
    </submittedName>
</protein>
<organism evidence="2">
    <name type="scientific">uncultured Caudovirales phage</name>
    <dbReference type="NCBI Taxonomy" id="2100421"/>
    <lineage>
        <taxon>Viruses</taxon>
        <taxon>Duplodnaviria</taxon>
        <taxon>Heunggongvirae</taxon>
        <taxon>Uroviricota</taxon>
        <taxon>Caudoviricetes</taxon>
        <taxon>Peduoviridae</taxon>
        <taxon>Maltschvirus</taxon>
        <taxon>Maltschvirus maltsch</taxon>
    </lineage>
</organism>